<keyword evidence="3" id="KW-1185">Reference proteome</keyword>
<evidence type="ECO:0000256" key="1">
    <source>
        <dbReference type="SAM" id="MobiDB-lite"/>
    </source>
</evidence>
<dbReference type="AlphaFoldDB" id="A0A9N8DGY9"/>
<proteinExistence type="predicted"/>
<name>A0A9N8DGY9_9STRA</name>
<sequence>MSSSSSLSEMRHKIPAEESNGVGTTTSLCTSSNSTTMEIDALPLEKHHVVLGRYNREKKTKALTPAVRMYKKVRDQVERGKNKGVEQLRHIQHETSVLLQEELFNEGKLPTVTFWVDVNKAQKDGKLEELEQANPQLRTCLDFDGEAVVFVQDHQDFYLKADLAGHKKNRSKKSSNVATTVKKTKLLRHTLESHTGEKESSNRTARTVSTLGSSSCSTSSTIVSGSQQQQPDTKKPFQIIQPMADSLLEQVERICSQWIQRGSNNSDAIKRKTALAEVLQSYVSFYQRLLEENNPCHHSPVKILQQMNETILVQVTNTLGNSMMDWYEQYPDTCLPGEANEWNKEIIQQPQEEQQVMSAEPCLSFPSTEDAKVHSDSEGAMEKSSVGTYEMSSDDEGLIARHFKEQFKLGDATHNITGTSRESPNSFQFQADFDDTPFPIPETSAADLEGRLSEHSFMDATAAPFDGFGSSGDNMVLSDGSSSSVRARDWSPFGRDQIVTMEGAGGRQQGEATASKLHEDDGRVLPLLSESSPADLGASSSNHRPHRRWTKPPSFTSKRYVKLDSLKGGK</sequence>
<protein>
    <submittedName>
        <fullName evidence="2">Uncharacterized protein</fullName>
    </submittedName>
</protein>
<feature type="compositionally biased region" description="Basic and acidic residues" evidence="1">
    <location>
        <begin position="189"/>
        <end position="201"/>
    </location>
</feature>
<feature type="region of interest" description="Disordered" evidence="1">
    <location>
        <begin position="1"/>
        <end position="27"/>
    </location>
</feature>
<feature type="region of interest" description="Disordered" evidence="1">
    <location>
        <begin position="366"/>
        <end position="385"/>
    </location>
</feature>
<evidence type="ECO:0000313" key="2">
    <source>
        <dbReference type="EMBL" id="CAB9502567.1"/>
    </source>
</evidence>
<comment type="caution">
    <text evidence="2">The sequence shown here is derived from an EMBL/GenBank/DDBJ whole genome shotgun (WGS) entry which is preliminary data.</text>
</comment>
<feature type="compositionally biased region" description="Basic and acidic residues" evidence="1">
    <location>
        <begin position="369"/>
        <end position="381"/>
    </location>
</feature>
<evidence type="ECO:0000313" key="3">
    <source>
        <dbReference type="Proteomes" id="UP001153069"/>
    </source>
</evidence>
<gene>
    <name evidence="2" type="ORF">SEMRO_140_G065410.1</name>
</gene>
<dbReference type="Proteomes" id="UP001153069">
    <property type="component" value="Unassembled WGS sequence"/>
</dbReference>
<feature type="region of interest" description="Disordered" evidence="1">
    <location>
        <begin position="189"/>
        <end position="234"/>
    </location>
</feature>
<feature type="region of interest" description="Disordered" evidence="1">
    <location>
        <begin position="502"/>
        <end position="555"/>
    </location>
</feature>
<accession>A0A9N8DGY9</accession>
<organism evidence="2 3">
    <name type="scientific">Seminavis robusta</name>
    <dbReference type="NCBI Taxonomy" id="568900"/>
    <lineage>
        <taxon>Eukaryota</taxon>
        <taxon>Sar</taxon>
        <taxon>Stramenopiles</taxon>
        <taxon>Ochrophyta</taxon>
        <taxon>Bacillariophyta</taxon>
        <taxon>Bacillariophyceae</taxon>
        <taxon>Bacillariophycidae</taxon>
        <taxon>Naviculales</taxon>
        <taxon>Naviculaceae</taxon>
        <taxon>Seminavis</taxon>
    </lineage>
</organism>
<reference evidence="2" key="1">
    <citation type="submission" date="2020-06" db="EMBL/GenBank/DDBJ databases">
        <authorList>
            <consortium name="Plant Systems Biology data submission"/>
        </authorList>
    </citation>
    <scope>NUCLEOTIDE SEQUENCE</scope>
    <source>
        <strain evidence="2">D6</strain>
    </source>
</reference>
<dbReference type="EMBL" id="CAICTM010000139">
    <property type="protein sequence ID" value="CAB9502567.1"/>
    <property type="molecule type" value="Genomic_DNA"/>
</dbReference>
<feature type="compositionally biased region" description="Low complexity" evidence="1">
    <location>
        <begin position="207"/>
        <end position="230"/>
    </location>
</feature>